<dbReference type="Pfam" id="PF00707">
    <property type="entry name" value="IF3_C"/>
    <property type="match status" value="1"/>
</dbReference>
<evidence type="ECO:0000259" key="6">
    <source>
        <dbReference type="Pfam" id="PF05198"/>
    </source>
</evidence>
<dbReference type="InterPro" id="IPR001288">
    <property type="entry name" value="Translation_initiation_fac_3"/>
</dbReference>
<name>A0A2M7CIY3_9BACT</name>
<comment type="caution">
    <text evidence="7">The sequence shown here is derived from an EMBL/GenBank/DDBJ whole genome shotgun (WGS) entry which is preliminary data.</text>
</comment>
<dbReference type="Gene3D" id="3.30.110.10">
    <property type="entry name" value="Translation initiation factor 3 (IF-3), C-terminal domain"/>
    <property type="match status" value="1"/>
</dbReference>
<dbReference type="InterPro" id="IPR019814">
    <property type="entry name" value="Translation_initiation_fac_3_N"/>
</dbReference>
<dbReference type="EMBL" id="PEUM01000022">
    <property type="protein sequence ID" value="PIV25580.1"/>
    <property type="molecule type" value="Genomic_DNA"/>
</dbReference>
<evidence type="ECO:0000313" key="7">
    <source>
        <dbReference type="EMBL" id="PIV25580.1"/>
    </source>
</evidence>
<evidence type="ECO:0000256" key="2">
    <source>
        <dbReference type="ARBA" id="ARBA00022540"/>
    </source>
</evidence>
<dbReference type="GO" id="GO:0032790">
    <property type="term" value="P:ribosome disassembly"/>
    <property type="evidence" value="ECO:0007669"/>
    <property type="project" value="TreeGrafter"/>
</dbReference>
<dbReference type="InterPro" id="IPR019815">
    <property type="entry name" value="Translation_initiation_fac_3_C"/>
</dbReference>
<dbReference type="PANTHER" id="PTHR10938:SF0">
    <property type="entry name" value="TRANSLATION INITIATION FACTOR IF-3, MITOCHONDRIAL"/>
    <property type="match status" value="1"/>
</dbReference>
<evidence type="ECO:0000256" key="3">
    <source>
        <dbReference type="ARBA" id="ARBA00022917"/>
    </source>
</evidence>
<organism evidence="7 8">
    <name type="scientific">Candidatus Berkelbacteria bacterium CG03_land_8_20_14_0_80_40_36</name>
    <dbReference type="NCBI Taxonomy" id="1974509"/>
    <lineage>
        <taxon>Bacteria</taxon>
        <taxon>Candidatus Berkelbacteria</taxon>
    </lineage>
</organism>
<keyword evidence="3" id="KW-0648">Protein biosynthesis</keyword>
<dbReference type="Gene3D" id="3.10.20.80">
    <property type="entry name" value="Translation initiation factor 3 (IF-3), N-terminal domain"/>
    <property type="match status" value="1"/>
</dbReference>
<reference evidence="8" key="1">
    <citation type="submission" date="2017-09" db="EMBL/GenBank/DDBJ databases">
        <title>Depth-based differentiation of microbial function through sediment-hosted aquifers and enrichment of novel symbionts in the deep terrestrial subsurface.</title>
        <authorList>
            <person name="Probst A.J."/>
            <person name="Ladd B."/>
            <person name="Jarett J.K."/>
            <person name="Geller-Mcgrath D.E."/>
            <person name="Sieber C.M.K."/>
            <person name="Emerson J.B."/>
            <person name="Anantharaman K."/>
            <person name="Thomas B.C."/>
            <person name="Malmstrom R."/>
            <person name="Stieglmeier M."/>
            <person name="Klingl A."/>
            <person name="Woyke T."/>
            <person name="Ryan C.M."/>
            <person name="Banfield J.F."/>
        </authorList>
    </citation>
    <scope>NUCLEOTIDE SEQUENCE [LARGE SCALE GENOMIC DNA]</scope>
</reference>
<dbReference type="SUPFAM" id="SSF54364">
    <property type="entry name" value="Translation initiation factor IF3, N-terminal domain"/>
    <property type="match status" value="1"/>
</dbReference>
<evidence type="ECO:0000259" key="5">
    <source>
        <dbReference type="Pfam" id="PF00707"/>
    </source>
</evidence>
<dbReference type="GO" id="GO:0016020">
    <property type="term" value="C:membrane"/>
    <property type="evidence" value="ECO:0007669"/>
    <property type="project" value="TreeGrafter"/>
</dbReference>
<dbReference type="PANTHER" id="PTHR10938">
    <property type="entry name" value="TRANSLATION INITIATION FACTOR IF-3"/>
    <property type="match status" value="1"/>
</dbReference>
<dbReference type="Pfam" id="PF05198">
    <property type="entry name" value="IF3_N"/>
    <property type="match status" value="1"/>
</dbReference>
<dbReference type="AlphaFoldDB" id="A0A2M7CIY3"/>
<dbReference type="GO" id="GO:0005829">
    <property type="term" value="C:cytosol"/>
    <property type="evidence" value="ECO:0007669"/>
    <property type="project" value="TreeGrafter"/>
</dbReference>
<sequence length="160" mass="18661">MQSYIINERIRFPKLQLIDEGGAQCGVVDTYKAISLAKEKGLDLVVVNRNVYPPIAKFLDWGKYQYQIQKSKKKSFRAEIKEIQLKIKIEEHDFQTKAKRAEKFLQKYGKIKVGVMLRGRENIYPQKGEELLKKFCESLGATFELYPKRQGSHFTSIIKK</sequence>
<protein>
    <recommendedName>
        <fullName evidence="4">Translation initiation factor IF-3</fullName>
    </recommendedName>
</protein>
<accession>A0A2M7CIY3</accession>
<feature type="domain" description="Translation initiation factor 3 N-terminal" evidence="6">
    <location>
        <begin position="6"/>
        <end position="74"/>
    </location>
</feature>
<evidence type="ECO:0000313" key="8">
    <source>
        <dbReference type="Proteomes" id="UP000229966"/>
    </source>
</evidence>
<feature type="domain" description="Translation initiation factor 3 C-terminal" evidence="5">
    <location>
        <begin position="79"/>
        <end position="158"/>
    </location>
</feature>
<dbReference type="Proteomes" id="UP000229966">
    <property type="component" value="Unassembled WGS sequence"/>
</dbReference>
<dbReference type="GO" id="GO:0043022">
    <property type="term" value="F:ribosome binding"/>
    <property type="evidence" value="ECO:0007669"/>
    <property type="project" value="TreeGrafter"/>
</dbReference>
<dbReference type="InterPro" id="IPR036788">
    <property type="entry name" value="T_IF-3_C_sf"/>
</dbReference>
<gene>
    <name evidence="7" type="ORF">COS38_00880</name>
</gene>
<comment type="similarity">
    <text evidence="1">Belongs to the IF-3 family.</text>
</comment>
<dbReference type="NCBIfam" id="TIGR00168">
    <property type="entry name" value="infC"/>
    <property type="match status" value="1"/>
</dbReference>
<dbReference type="SUPFAM" id="SSF55200">
    <property type="entry name" value="Translation initiation factor IF3, C-terminal domain"/>
    <property type="match status" value="1"/>
</dbReference>
<dbReference type="InterPro" id="IPR036787">
    <property type="entry name" value="T_IF-3_N_sf"/>
</dbReference>
<keyword evidence="2 7" id="KW-0396">Initiation factor</keyword>
<proteinExistence type="inferred from homology"/>
<evidence type="ECO:0000256" key="4">
    <source>
        <dbReference type="NCBIfam" id="TIGR00168"/>
    </source>
</evidence>
<dbReference type="GO" id="GO:0003743">
    <property type="term" value="F:translation initiation factor activity"/>
    <property type="evidence" value="ECO:0007669"/>
    <property type="project" value="UniProtKB-UniRule"/>
</dbReference>
<evidence type="ECO:0000256" key="1">
    <source>
        <dbReference type="ARBA" id="ARBA00005439"/>
    </source>
</evidence>